<evidence type="ECO:0000313" key="11">
    <source>
        <dbReference type="EMBL" id="SFE09179.1"/>
    </source>
</evidence>
<dbReference type="InterPro" id="IPR036968">
    <property type="entry name" value="Enolpyruvate_Tfrase_sf"/>
</dbReference>
<evidence type="ECO:0000256" key="7">
    <source>
        <dbReference type="ARBA" id="ARBA00030046"/>
    </source>
</evidence>
<dbReference type="InterPro" id="IPR013792">
    <property type="entry name" value="RNA3'P_cycl/enolpyr_Trfase_a/b"/>
</dbReference>
<keyword evidence="4" id="KW-0028">Amino-acid biosynthesis</keyword>
<evidence type="ECO:0000256" key="2">
    <source>
        <dbReference type="ARBA" id="ARBA00009948"/>
    </source>
</evidence>
<dbReference type="GO" id="GO:0003866">
    <property type="term" value="F:3-phosphoshikimate 1-carboxyvinyltransferase activity"/>
    <property type="evidence" value="ECO:0007669"/>
    <property type="project" value="UniProtKB-EC"/>
</dbReference>
<comment type="catalytic activity">
    <reaction evidence="8">
        <text>3-phosphoshikimate + phosphoenolpyruvate = 5-O-(1-carboxyvinyl)-3-phosphoshikimate + phosphate</text>
        <dbReference type="Rhea" id="RHEA:21256"/>
        <dbReference type="ChEBI" id="CHEBI:43474"/>
        <dbReference type="ChEBI" id="CHEBI:57701"/>
        <dbReference type="ChEBI" id="CHEBI:58702"/>
        <dbReference type="ChEBI" id="CHEBI:145989"/>
        <dbReference type="EC" id="2.5.1.19"/>
    </reaction>
    <physiologicalReaction direction="left-to-right" evidence="8">
        <dbReference type="Rhea" id="RHEA:21257"/>
    </physiologicalReaction>
</comment>
<organism evidence="11 12">
    <name type="scientific">Actinacidiphila alni</name>
    <dbReference type="NCBI Taxonomy" id="380248"/>
    <lineage>
        <taxon>Bacteria</taxon>
        <taxon>Bacillati</taxon>
        <taxon>Actinomycetota</taxon>
        <taxon>Actinomycetes</taxon>
        <taxon>Kitasatosporales</taxon>
        <taxon>Streptomycetaceae</taxon>
        <taxon>Actinacidiphila</taxon>
    </lineage>
</organism>
<comment type="similarity">
    <text evidence="2">Belongs to the EPSP synthase family.</text>
</comment>
<evidence type="ECO:0000256" key="6">
    <source>
        <dbReference type="ARBA" id="ARBA00023141"/>
    </source>
</evidence>
<dbReference type="Proteomes" id="UP000199323">
    <property type="component" value="Unassembled WGS sequence"/>
</dbReference>
<dbReference type="SUPFAM" id="SSF55205">
    <property type="entry name" value="EPT/RTPC-like"/>
    <property type="match status" value="1"/>
</dbReference>
<dbReference type="GO" id="GO:0009073">
    <property type="term" value="P:aromatic amino acid family biosynthetic process"/>
    <property type="evidence" value="ECO:0007669"/>
    <property type="project" value="UniProtKB-KW"/>
</dbReference>
<evidence type="ECO:0000259" key="10">
    <source>
        <dbReference type="Pfam" id="PF00275"/>
    </source>
</evidence>
<feature type="region of interest" description="Disordered" evidence="9">
    <location>
        <begin position="1"/>
        <end position="29"/>
    </location>
</feature>
<keyword evidence="5 11" id="KW-0808">Transferase</keyword>
<evidence type="ECO:0000256" key="4">
    <source>
        <dbReference type="ARBA" id="ARBA00022605"/>
    </source>
</evidence>
<gene>
    <name evidence="11" type="ORF">SAMN05216251_101476</name>
</gene>
<reference evidence="11 12" key="1">
    <citation type="submission" date="2016-10" db="EMBL/GenBank/DDBJ databases">
        <authorList>
            <person name="de Groot N.N."/>
        </authorList>
    </citation>
    <scope>NUCLEOTIDE SEQUENCE [LARGE SCALE GENOMIC DNA]</scope>
    <source>
        <strain evidence="11 12">CGMCC 4.3510</strain>
    </source>
</reference>
<evidence type="ECO:0000256" key="1">
    <source>
        <dbReference type="ARBA" id="ARBA00004811"/>
    </source>
</evidence>
<dbReference type="EMBL" id="FONG01000001">
    <property type="protein sequence ID" value="SFE09179.1"/>
    <property type="molecule type" value="Genomic_DNA"/>
</dbReference>
<evidence type="ECO:0000256" key="3">
    <source>
        <dbReference type="ARBA" id="ARBA00012450"/>
    </source>
</evidence>
<proteinExistence type="inferred from homology"/>
<accession>A0A1I1XPA5</accession>
<name>A0A1I1XPA5_9ACTN</name>
<dbReference type="EC" id="2.5.1.19" evidence="3"/>
<keyword evidence="12" id="KW-1185">Reference proteome</keyword>
<protein>
    <recommendedName>
        <fullName evidence="3">3-phosphoshikimate 1-carboxyvinyltransferase</fullName>
        <ecNumber evidence="3">2.5.1.19</ecNumber>
    </recommendedName>
    <alternativeName>
        <fullName evidence="7">5-enolpyruvylshikimate-3-phosphate synthase</fullName>
    </alternativeName>
</protein>
<evidence type="ECO:0000256" key="8">
    <source>
        <dbReference type="ARBA" id="ARBA00044633"/>
    </source>
</evidence>
<dbReference type="PANTHER" id="PTHR21090:SF5">
    <property type="entry name" value="PENTAFUNCTIONAL AROM POLYPEPTIDE"/>
    <property type="match status" value="1"/>
</dbReference>
<dbReference type="GO" id="GO:0009423">
    <property type="term" value="P:chorismate biosynthetic process"/>
    <property type="evidence" value="ECO:0007669"/>
    <property type="project" value="UniProtKB-UniPathway"/>
</dbReference>
<evidence type="ECO:0000313" key="12">
    <source>
        <dbReference type="Proteomes" id="UP000199323"/>
    </source>
</evidence>
<sequence>MPTASARASVRASLSTMTSPSTDPEAAVRRDRRVLRGSVRIPTSKPDTQRALLMGALATGSTAVTRPNVCSESLVLQEACAELGARFVAEPEHDRIVVTGTGGAPLRPSTILRAAGSGFALRHLVAVTSLVEGPCVLTGDQRLAQRPLTPLLDALTELGGKLETADAGLGLPLVNWEHGLTGGTVRVPADETSQFASALLLVAPYASGPVTVEVPAPVVGAPYIRMTVAMMREFGARVRLPYGPGEPPAPGGIGPDADLRRIEVRPGGYRGRDLLVGPDATSLFYFIAAAVVTDADIVVREVPLGRHPFLDDVVTVGRRLGVRIDREGPDIRIVSGPPPAAPLEIDATGIPTLVPALAAVASDLPAGLRVTGARHIRHHKTSRLAVVMDQLARLGRPLAPVLRDGALDGFETLPAGPPAALDVDGHGDHRNVMALHIAGLALPETVTVAGAETLSTSFADFLHCFRGLAAGRRGTDGALVTDAGRP</sequence>
<evidence type="ECO:0000256" key="5">
    <source>
        <dbReference type="ARBA" id="ARBA00022679"/>
    </source>
</evidence>
<dbReference type="PANTHER" id="PTHR21090">
    <property type="entry name" value="AROM/DEHYDROQUINATE SYNTHASE"/>
    <property type="match status" value="1"/>
</dbReference>
<evidence type="ECO:0000256" key="9">
    <source>
        <dbReference type="SAM" id="MobiDB-lite"/>
    </source>
</evidence>
<dbReference type="InterPro" id="IPR006264">
    <property type="entry name" value="EPSP_synthase"/>
</dbReference>
<dbReference type="Pfam" id="PF00275">
    <property type="entry name" value="EPSP_synthase"/>
    <property type="match status" value="1"/>
</dbReference>
<dbReference type="AlphaFoldDB" id="A0A1I1XPA5"/>
<dbReference type="STRING" id="380248.SAMN05216251_101476"/>
<feature type="compositionally biased region" description="Low complexity" evidence="9">
    <location>
        <begin position="1"/>
        <end position="15"/>
    </location>
</feature>
<dbReference type="UniPathway" id="UPA00053">
    <property type="reaction ID" value="UER00089"/>
</dbReference>
<comment type="pathway">
    <text evidence="1">Metabolic intermediate biosynthesis; chorismate biosynthesis; chorismate from D-erythrose 4-phosphate and phosphoenolpyruvate: step 6/7.</text>
</comment>
<feature type="domain" description="Enolpyruvate transferase" evidence="10">
    <location>
        <begin position="34"/>
        <end position="462"/>
    </location>
</feature>
<dbReference type="PIRSF" id="PIRSF000505">
    <property type="entry name" value="EPSPS"/>
    <property type="match status" value="1"/>
</dbReference>
<dbReference type="InterPro" id="IPR001986">
    <property type="entry name" value="Enolpyruvate_Tfrase_dom"/>
</dbReference>
<keyword evidence="6" id="KW-0057">Aromatic amino acid biosynthesis</keyword>
<dbReference type="Gene3D" id="3.65.10.10">
    <property type="entry name" value="Enolpyruvate transferase domain"/>
    <property type="match status" value="2"/>
</dbReference>
<dbReference type="GO" id="GO:0008652">
    <property type="term" value="P:amino acid biosynthetic process"/>
    <property type="evidence" value="ECO:0007669"/>
    <property type="project" value="UniProtKB-KW"/>
</dbReference>